<comment type="caution">
    <text evidence="2">The sequence shown here is derived from an EMBL/GenBank/DDBJ whole genome shotgun (WGS) entry which is preliminary data.</text>
</comment>
<keyword evidence="1" id="KW-0732">Signal</keyword>
<sequence>MSRKFFIIVLFAGLLTSFTACGGGGGGTVAGDPPPSSPKVGFQIGNANQSEGELVLVWIKPTELGVWESYGRFYIPTAVGNTGHGFYPGEGDVFPELVVQEYIEDYGDGEIATLFDIRVEFADGGFIILPAQWLSIGVENRPILIATESASGEVSASWL</sequence>
<evidence type="ECO:0000256" key="1">
    <source>
        <dbReference type="SAM" id="SignalP"/>
    </source>
</evidence>
<dbReference type="EMBL" id="PFBD01000009">
    <property type="protein sequence ID" value="PIR87290.1"/>
    <property type="molecule type" value="Genomic_DNA"/>
</dbReference>
<dbReference type="Proteomes" id="UP000229526">
    <property type="component" value="Unassembled WGS sequence"/>
</dbReference>
<gene>
    <name evidence="2" type="ORF">COU11_01200</name>
</gene>
<evidence type="ECO:0000313" key="2">
    <source>
        <dbReference type="EMBL" id="PIR87290.1"/>
    </source>
</evidence>
<feature type="chain" id="PRO_5013661841" evidence="1">
    <location>
        <begin position="23"/>
        <end position="159"/>
    </location>
</feature>
<evidence type="ECO:0000313" key="3">
    <source>
        <dbReference type="Proteomes" id="UP000229526"/>
    </source>
</evidence>
<accession>A0A2H0ULM8</accession>
<name>A0A2H0ULM8_9BACT</name>
<dbReference type="PROSITE" id="PS51257">
    <property type="entry name" value="PROKAR_LIPOPROTEIN"/>
    <property type="match status" value="1"/>
</dbReference>
<dbReference type="AlphaFoldDB" id="A0A2H0ULM8"/>
<feature type="signal peptide" evidence="1">
    <location>
        <begin position="1"/>
        <end position="22"/>
    </location>
</feature>
<organism evidence="2 3">
    <name type="scientific">Candidatus Harrisonbacteria bacterium CG10_big_fil_rev_8_21_14_0_10_49_15</name>
    <dbReference type="NCBI Taxonomy" id="1974587"/>
    <lineage>
        <taxon>Bacteria</taxon>
        <taxon>Candidatus Harrisoniibacteriota</taxon>
    </lineage>
</organism>
<reference evidence="3" key="1">
    <citation type="submission" date="2017-09" db="EMBL/GenBank/DDBJ databases">
        <title>Depth-based differentiation of microbial function through sediment-hosted aquifers and enrichment of novel symbionts in the deep terrestrial subsurface.</title>
        <authorList>
            <person name="Probst A.J."/>
            <person name="Ladd B."/>
            <person name="Jarett J.K."/>
            <person name="Geller-Mcgrath D.E."/>
            <person name="Sieber C.M.K."/>
            <person name="Emerson J.B."/>
            <person name="Anantharaman K."/>
            <person name="Thomas B.C."/>
            <person name="Malmstrom R."/>
            <person name="Stieglmeier M."/>
            <person name="Klingl A."/>
            <person name="Woyke T."/>
            <person name="Ryan C.M."/>
            <person name="Banfield J.F."/>
        </authorList>
    </citation>
    <scope>NUCLEOTIDE SEQUENCE [LARGE SCALE GENOMIC DNA]</scope>
</reference>
<proteinExistence type="predicted"/>
<protein>
    <submittedName>
        <fullName evidence="2">Uncharacterized protein</fullName>
    </submittedName>
</protein>